<evidence type="ECO:0000256" key="2">
    <source>
        <dbReference type="ARBA" id="ARBA00006670"/>
    </source>
</evidence>
<dbReference type="Proteomes" id="UP000054047">
    <property type="component" value="Unassembled WGS sequence"/>
</dbReference>
<dbReference type="InterPro" id="IPR001046">
    <property type="entry name" value="NRAMP_fam"/>
</dbReference>
<dbReference type="GO" id="GO:0005381">
    <property type="term" value="F:iron ion transmembrane transporter activity"/>
    <property type="evidence" value="ECO:0007669"/>
    <property type="project" value="TreeGrafter"/>
</dbReference>
<keyword evidence="8" id="KW-1185">Reference proteome</keyword>
<reference evidence="7 8" key="1">
    <citation type="submission" date="2013-12" db="EMBL/GenBank/DDBJ databases">
        <title>Draft genome of the parsitic nematode Ancylostoma duodenale.</title>
        <authorList>
            <person name="Mitreva M."/>
        </authorList>
    </citation>
    <scope>NUCLEOTIDE SEQUENCE [LARGE SCALE GENOMIC DNA]</scope>
    <source>
        <strain evidence="7 8">Zhejiang</strain>
    </source>
</reference>
<dbReference type="Pfam" id="PF01566">
    <property type="entry name" value="Nramp"/>
    <property type="match status" value="1"/>
</dbReference>
<protein>
    <submittedName>
        <fullName evidence="7">Uncharacterized protein</fullName>
    </submittedName>
</protein>
<feature type="transmembrane region" description="Helical" evidence="6">
    <location>
        <begin position="59"/>
        <end position="76"/>
    </location>
</feature>
<keyword evidence="5 6" id="KW-0472">Membrane</keyword>
<comment type="subcellular location">
    <subcellularLocation>
        <location evidence="1">Membrane</location>
        <topology evidence="1">Multi-pass membrane protein</topology>
    </subcellularLocation>
</comment>
<dbReference type="EMBL" id="KN730225">
    <property type="protein sequence ID" value="KIH61321.1"/>
    <property type="molecule type" value="Genomic_DNA"/>
</dbReference>
<proteinExistence type="inferred from homology"/>
<comment type="similarity">
    <text evidence="2">Belongs to the NRAMP family.</text>
</comment>
<keyword evidence="4 6" id="KW-1133">Transmembrane helix</keyword>
<keyword evidence="3 6" id="KW-0812">Transmembrane</keyword>
<organism evidence="7 8">
    <name type="scientific">Ancylostoma duodenale</name>
    <dbReference type="NCBI Taxonomy" id="51022"/>
    <lineage>
        <taxon>Eukaryota</taxon>
        <taxon>Metazoa</taxon>
        <taxon>Ecdysozoa</taxon>
        <taxon>Nematoda</taxon>
        <taxon>Chromadorea</taxon>
        <taxon>Rhabditida</taxon>
        <taxon>Rhabditina</taxon>
        <taxon>Rhabditomorpha</taxon>
        <taxon>Strongyloidea</taxon>
        <taxon>Ancylostomatidae</taxon>
        <taxon>Ancylostomatinae</taxon>
        <taxon>Ancylostoma</taxon>
    </lineage>
</organism>
<dbReference type="AlphaFoldDB" id="A0A0C2GW33"/>
<evidence type="ECO:0000256" key="6">
    <source>
        <dbReference type="SAM" id="Phobius"/>
    </source>
</evidence>
<evidence type="ECO:0000256" key="4">
    <source>
        <dbReference type="ARBA" id="ARBA00022989"/>
    </source>
</evidence>
<accession>A0A0C2GW33</accession>
<dbReference type="GO" id="GO:0005886">
    <property type="term" value="C:plasma membrane"/>
    <property type="evidence" value="ECO:0007669"/>
    <property type="project" value="TreeGrafter"/>
</dbReference>
<dbReference type="GO" id="GO:0010008">
    <property type="term" value="C:endosome membrane"/>
    <property type="evidence" value="ECO:0007669"/>
    <property type="project" value="TreeGrafter"/>
</dbReference>
<evidence type="ECO:0000256" key="1">
    <source>
        <dbReference type="ARBA" id="ARBA00004141"/>
    </source>
</evidence>
<dbReference type="PANTHER" id="PTHR11706:SF32">
    <property type="entry name" value="NRAMP-LIKE TRANSPORTER SMF-3"/>
    <property type="match status" value="1"/>
</dbReference>
<gene>
    <name evidence="7" type="ORF">ANCDUO_08410</name>
</gene>
<dbReference type="PANTHER" id="PTHR11706">
    <property type="entry name" value="SOLUTE CARRIER PROTEIN FAMILY 11 MEMBER"/>
    <property type="match status" value="1"/>
</dbReference>
<sequence length="112" mass="12628">MVEIAIIASDMQEVIGTAISLYLLSDGYIPLYAGVLITICDTFTFLFLERYGVRKFEAFFAFLITVMGVTFGYEFVESKPHIDTVVIICIDIWANLKTEASCRVRREAPLSD</sequence>
<evidence type="ECO:0000256" key="3">
    <source>
        <dbReference type="ARBA" id="ARBA00022692"/>
    </source>
</evidence>
<dbReference type="GO" id="GO:0015086">
    <property type="term" value="F:cadmium ion transmembrane transporter activity"/>
    <property type="evidence" value="ECO:0007669"/>
    <property type="project" value="TreeGrafter"/>
</dbReference>
<dbReference type="PRINTS" id="PR00447">
    <property type="entry name" value="NATRESASSCMP"/>
</dbReference>
<dbReference type="OrthoDB" id="409173at2759"/>
<evidence type="ECO:0000313" key="7">
    <source>
        <dbReference type="EMBL" id="KIH61321.1"/>
    </source>
</evidence>
<dbReference type="GO" id="GO:0005384">
    <property type="term" value="F:manganese ion transmembrane transporter activity"/>
    <property type="evidence" value="ECO:0007669"/>
    <property type="project" value="TreeGrafter"/>
</dbReference>
<evidence type="ECO:0000256" key="5">
    <source>
        <dbReference type="ARBA" id="ARBA00023136"/>
    </source>
</evidence>
<evidence type="ECO:0000313" key="8">
    <source>
        <dbReference type="Proteomes" id="UP000054047"/>
    </source>
</evidence>
<name>A0A0C2GW33_9BILA</name>